<protein>
    <recommendedName>
        <fullName evidence="4">DUF2946 domain-containing protein</fullName>
    </recommendedName>
</protein>
<sequence>MRRPRHHLLRLLGLLLLLGWSAATVPHARALAAWGGAMRVELCSAHGPRSILVDRDGKPVPREIPADCCDLCPTPTAAPPSAPAIPPAPAGHALVTAAPDRPGLPPLPPRAPPQLPRAPPIA</sequence>
<keyword evidence="3" id="KW-1185">Reference proteome</keyword>
<accession>A0A840YFW0</accession>
<feature type="region of interest" description="Disordered" evidence="1">
    <location>
        <begin position="78"/>
        <end position="122"/>
    </location>
</feature>
<gene>
    <name evidence="2" type="ORF">FHS87_000812</name>
</gene>
<organism evidence="2 3">
    <name type="scientific">Muricoccus pecuniae</name>
    <dbReference type="NCBI Taxonomy" id="693023"/>
    <lineage>
        <taxon>Bacteria</taxon>
        <taxon>Pseudomonadati</taxon>
        <taxon>Pseudomonadota</taxon>
        <taxon>Alphaproteobacteria</taxon>
        <taxon>Acetobacterales</taxon>
        <taxon>Roseomonadaceae</taxon>
        <taxon>Muricoccus</taxon>
    </lineage>
</organism>
<evidence type="ECO:0008006" key="4">
    <source>
        <dbReference type="Google" id="ProtNLM"/>
    </source>
</evidence>
<evidence type="ECO:0000313" key="3">
    <source>
        <dbReference type="Proteomes" id="UP000580654"/>
    </source>
</evidence>
<dbReference type="Proteomes" id="UP000580654">
    <property type="component" value="Unassembled WGS sequence"/>
</dbReference>
<feature type="compositionally biased region" description="Pro residues" evidence="1">
    <location>
        <begin position="102"/>
        <end position="122"/>
    </location>
</feature>
<dbReference type="RefSeq" id="WP_184514163.1">
    <property type="nucleotide sequence ID" value="NZ_JACIJD010000003.1"/>
</dbReference>
<evidence type="ECO:0000313" key="2">
    <source>
        <dbReference type="EMBL" id="MBB5692793.1"/>
    </source>
</evidence>
<comment type="caution">
    <text evidence="2">The sequence shown here is derived from an EMBL/GenBank/DDBJ whole genome shotgun (WGS) entry which is preliminary data.</text>
</comment>
<dbReference type="AlphaFoldDB" id="A0A840YFW0"/>
<dbReference type="Pfam" id="PF11162">
    <property type="entry name" value="DUF2946"/>
    <property type="match status" value="1"/>
</dbReference>
<evidence type="ECO:0000256" key="1">
    <source>
        <dbReference type="SAM" id="MobiDB-lite"/>
    </source>
</evidence>
<name>A0A840YFW0_9PROT</name>
<dbReference type="InterPro" id="IPR021333">
    <property type="entry name" value="DUF2946"/>
</dbReference>
<feature type="compositionally biased region" description="Pro residues" evidence="1">
    <location>
        <begin position="78"/>
        <end position="89"/>
    </location>
</feature>
<dbReference type="EMBL" id="JACIJD010000003">
    <property type="protein sequence ID" value="MBB5692793.1"/>
    <property type="molecule type" value="Genomic_DNA"/>
</dbReference>
<reference evidence="2 3" key="1">
    <citation type="submission" date="2020-08" db="EMBL/GenBank/DDBJ databases">
        <title>Genomic Encyclopedia of Type Strains, Phase IV (KMG-IV): sequencing the most valuable type-strain genomes for metagenomic binning, comparative biology and taxonomic classification.</title>
        <authorList>
            <person name="Goeker M."/>
        </authorList>
    </citation>
    <scope>NUCLEOTIDE SEQUENCE [LARGE SCALE GENOMIC DNA]</scope>
    <source>
        <strain evidence="2 3">DSM 25622</strain>
    </source>
</reference>
<proteinExistence type="predicted"/>